<keyword evidence="2" id="KW-1185">Reference proteome</keyword>
<evidence type="ECO:0000313" key="2">
    <source>
        <dbReference type="Proteomes" id="UP000600918"/>
    </source>
</evidence>
<comment type="caution">
    <text evidence="1">The sequence shown here is derived from an EMBL/GenBank/DDBJ whole genome shotgun (WGS) entry which is preliminary data.</text>
</comment>
<gene>
    <name evidence="1" type="ORF">H0235_017464</name>
</gene>
<dbReference type="EMBL" id="JACSDY010000022">
    <property type="protein sequence ID" value="KAF7392465.1"/>
    <property type="molecule type" value="Genomic_DNA"/>
</dbReference>
<name>A0A834N1K8_VESPE</name>
<proteinExistence type="predicted"/>
<protein>
    <submittedName>
        <fullName evidence="1">Uncharacterized protein</fullName>
    </submittedName>
</protein>
<dbReference type="AlphaFoldDB" id="A0A834N1K8"/>
<organism evidence="1 2">
    <name type="scientific">Vespula pensylvanica</name>
    <name type="common">Western yellow jacket</name>
    <name type="synonym">Wasp</name>
    <dbReference type="NCBI Taxonomy" id="30213"/>
    <lineage>
        <taxon>Eukaryota</taxon>
        <taxon>Metazoa</taxon>
        <taxon>Ecdysozoa</taxon>
        <taxon>Arthropoda</taxon>
        <taxon>Hexapoda</taxon>
        <taxon>Insecta</taxon>
        <taxon>Pterygota</taxon>
        <taxon>Neoptera</taxon>
        <taxon>Endopterygota</taxon>
        <taxon>Hymenoptera</taxon>
        <taxon>Apocrita</taxon>
        <taxon>Aculeata</taxon>
        <taxon>Vespoidea</taxon>
        <taxon>Vespidae</taxon>
        <taxon>Vespinae</taxon>
        <taxon>Vespula</taxon>
    </lineage>
</organism>
<evidence type="ECO:0000313" key="1">
    <source>
        <dbReference type="EMBL" id="KAF7392465.1"/>
    </source>
</evidence>
<reference evidence="1" key="1">
    <citation type="journal article" date="2020" name="G3 (Bethesda)">
        <title>High-Quality Assemblies for Three Invasive Social Wasps from the &lt;i&gt;Vespula&lt;/i&gt; Genus.</title>
        <authorList>
            <person name="Harrop T.W.R."/>
            <person name="Guhlin J."/>
            <person name="McLaughlin G.M."/>
            <person name="Permina E."/>
            <person name="Stockwell P."/>
            <person name="Gilligan J."/>
            <person name="Le Lec M.F."/>
            <person name="Gruber M.A.M."/>
            <person name="Quinn O."/>
            <person name="Lovegrove M."/>
            <person name="Duncan E.J."/>
            <person name="Remnant E.J."/>
            <person name="Van Eeckhoven J."/>
            <person name="Graham B."/>
            <person name="Knapp R.A."/>
            <person name="Langford K.W."/>
            <person name="Kronenberg Z."/>
            <person name="Press M.O."/>
            <person name="Eacker S.M."/>
            <person name="Wilson-Rankin E.E."/>
            <person name="Purcell J."/>
            <person name="Lester P.J."/>
            <person name="Dearden P.K."/>
        </authorList>
    </citation>
    <scope>NUCLEOTIDE SEQUENCE</scope>
    <source>
        <strain evidence="1">Volc-1</strain>
    </source>
</reference>
<dbReference type="Proteomes" id="UP000600918">
    <property type="component" value="Unassembled WGS sequence"/>
</dbReference>
<accession>A0A834N1K8</accession>
<sequence>MYNRHVTYFTTISGAPIDIGGKKLVNNNKPIYFRNHTRENENHEKEWTIFYSITRQGRMSVSTQLIILDEALHSFLNATLELRLKTMAIFREPVGDVSWVNVKFKFRLIFSGSQTKILILKNEMIIPKEIERIQIIHDNRSTQWADT</sequence>